<name>A0ABR8F0M4_NOSLI</name>
<keyword evidence="2" id="KW-1185">Reference proteome</keyword>
<organism evidence="1 2">
    <name type="scientific">Nostoc linckia FACHB-391</name>
    <dbReference type="NCBI Taxonomy" id="2692906"/>
    <lineage>
        <taxon>Bacteria</taxon>
        <taxon>Bacillati</taxon>
        <taxon>Cyanobacteriota</taxon>
        <taxon>Cyanophyceae</taxon>
        <taxon>Nostocales</taxon>
        <taxon>Nostocaceae</taxon>
        <taxon>Nostoc</taxon>
    </lineage>
</organism>
<dbReference type="Proteomes" id="UP000604661">
    <property type="component" value="Unassembled WGS sequence"/>
</dbReference>
<reference evidence="1 2" key="1">
    <citation type="journal article" date="2020" name="ISME J.">
        <title>Comparative genomics reveals insights into cyanobacterial evolution and habitat adaptation.</title>
        <authorList>
            <person name="Chen M.Y."/>
            <person name="Teng W.K."/>
            <person name="Zhao L."/>
            <person name="Hu C.X."/>
            <person name="Zhou Y.K."/>
            <person name="Han B.P."/>
            <person name="Song L.R."/>
            <person name="Shu W.S."/>
        </authorList>
    </citation>
    <scope>NUCLEOTIDE SEQUENCE [LARGE SCALE GENOMIC DNA]</scope>
    <source>
        <strain evidence="1 2">FACHB-391</strain>
    </source>
</reference>
<evidence type="ECO:0000313" key="2">
    <source>
        <dbReference type="Proteomes" id="UP000604661"/>
    </source>
</evidence>
<comment type="caution">
    <text evidence="1">The sequence shown here is derived from an EMBL/GenBank/DDBJ whole genome shotgun (WGS) entry which is preliminary data.</text>
</comment>
<proteinExistence type="predicted"/>
<evidence type="ECO:0000313" key="1">
    <source>
        <dbReference type="EMBL" id="MBD2563033.1"/>
    </source>
</evidence>
<dbReference type="EMBL" id="JACJTE010000025">
    <property type="protein sequence ID" value="MBD2563033.1"/>
    <property type="molecule type" value="Genomic_DNA"/>
</dbReference>
<protein>
    <submittedName>
        <fullName evidence="1">Uncharacterized protein</fullName>
    </submittedName>
</protein>
<dbReference type="RefSeq" id="WP_190895056.1">
    <property type="nucleotide sequence ID" value="NZ_JACJTE010000025.1"/>
</dbReference>
<accession>A0ABR8F0M4</accession>
<gene>
    <name evidence="1" type="ORF">H6G95_20900</name>
</gene>
<sequence length="138" mass="15185">MEPITASAIATLAFTKAFEKTIEKFTEAALGKMDELRKKIWGKLRGNPKAETALVAAEKGSKPDVDRVAAYLQIILHEEPEFAEEVKTLAREIEAGKIVDKSNITQINQDNAKGWQTKVEGGTVYQGEINIHHAPPNS</sequence>